<dbReference type="OrthoDB" id="8954335at2759"/>
<dbReference type="HOGENOM" id="CLU_018003_8_1_1"/>
<dbReference type="SUPFAM" id="SSF52540">
    <property type="entry name" value="P-loop containing nucleoside triphosphate hydrolases"/>
    <property type="match status" value="2"/>
</dbReference>
<dbReference type="InterPro" id="IPR027417">
    <property type="entry name" value="P-loop_NTPase"/>
</dbReference>
<dbReference type="InterPro" id="IPR006073">
    <property type="entry name" value="GTP-bd"/>
</dbReference>
<evidence type="ECO:0000313" key="2">
    <source>
        <dbReference type="EMBL" id="KIM91362.1"/>
    </source>
</evidence>
<dbReference type="PANTHER" id="PTHR42714:SF2">
    <property type="entry name" value="TRNA MODIFICATION GTPASE GTPBP3, MITOCHONDRIAL"/>
    <property type="match status" value="1"/>
</dbReference>
<dbReference type="InParanoid" id="A0A0C3CNP7"/>
<feature type="domain" description="G" evidence="1">
    <location>
        <begin position="275"/>
        <end position="334"/>
    </location>
</feature>
<gene>
    <name evidence="2" type="ORF">PILCRDRAFT_810634</name>
</gene>
<reference evidence="3" key="2">
    <citation type="submission" date="2015-01" db="EMBL/GenBank/DDBJ databases">
        <title>Evolutionary Origins and Diversification of the Mycorrhizal Mutualists.</title>
        <authorList>
            <consortium name="DOE Joint Genome Institute"/>
            <consortium name="Mycorrhizal Genomics Consortium"/>
            <person name="Kohler A."/>
            <person name="Kuo A."/>
            <person name="Nagy L.G."/>
            <person name="Floudas D."/>
            <person name="Copeland A."/>
            <person name="Barry K.W."/>
            <person name="Cichocki N."/>
            <person name="Veneault-Fourrey C."/>
            <person name="LaButti K."/>
            <person name="Lindquist E.A."/>
            <person name="Lipzen A."/>
            <person name="Lundell T."/>
            <person name="Morin E."/>
            <person name="Murat C."/>
            <person name="Riley R."/>
            <person name="Ohm R."/>
            <person name="Sun H."/>
            <person name="Tunlid A."/>
            <person name="Henrissat B."/>
            <person name="Grigoriev I.V."/>
            <person name="Hibbett D.S."/>
            <person name="Martin F."/>
        </authorList>
    </citation>
    <scope>NUCLEOTIDE SEQUENCE [LARGE SCALE GENOMIC DNA]</scope>
    <source>
        <strain evidence="3">F 1598</strain>
    </source>
</reference>
<name>A0A0C3CNP7_PILCF</name>
<evidence type="ECO:0000313" key="3">
    <source>
        <dbReference type="Proteomes" id="UP000054166"/>
    </source>
</evidence>
<dbReference type="GO" id="GO:0030488">
    <property type="term" value="P:tRNA methylation"/>
    <property type="evidence" value="ECO:0007669"/>
    <property type="project" value="TreeGrafter"/>
</dbReference>
<dbReference type="GO" id="GO:0005737">
    <property type="term" value="C:cytoplasm"/>
    <property type="evidence" value="ECO:0007669"/>
    <property type="project" value="TreeGrafter"/>
</dbReference>
<evidence type="ECO:0000259" key="1">
    <source>
        <dbReference type="Pfam" id="PF01926"/>
    </source>
</evidence>
<dbReference type="Pfam" id="PF01926">
    <property type="entry name" value="MMR_HSR1"/>
    <property type="match status" value="2"/>
</dbReference>
<dbReference type="PANTHER" id="PTHR42714">
    <property type="entry name" value="TRNA MODIFICATION GTPASE GTPBP3"/>
    <property type="match status" value="1"/>
</dbReference>
<feature type="domain" description="G" evidence="1">
    <location>
        <begin position="77"/>
        <end position="139"/>
    </location>
</feature>
<dbReference type="AlphaFoldDB" id="A0A0C3CNP7"/>
<dbReference type="Proteomes" id="UP000054166">
    <property type="component" value="Unassembled WGS sequence"/>
</dbReference>
<organism evidence="2 3">
    <name type="scientific">Piloderma croceum (strain F 1598)</name>
    <dbReference type="NCBI Taxonomy" id="765440"/>
    <lineage>
        <taxon>Eukaryota</taxon>
        <taxon>Fungi</taxon>
        <taxon>Dikarya</taxon>
        <taxon>Basidiomycota</taxon>
        <taxon>Agaricomycotina</taxon>
        <taxon>Agaricomycetes</taxon>
        <taxon>Agaricomycetidae</taxon>
        <taxon>Atheliales</taxon>
        <taxon>Atheliaceae</taxon>
        <taxon>Piloderma</taxon>
    </lineage>
</organism>
<dbReference type="GO" id="GO:0002098">
    <property type="term" value="P:tRNA wobble uridine modification"/>
    <property type="evidence" value="ECO:0007669"/>
    <property type="project" value="TreeGrafter"/>
</dbReference>
<dbReference type="Gene3D" id="3.40.50.300">
    <property type="entry name" value="P-loop containing nucleotide triphosphate hydrolases"/>
    <property type="match status" value="2"/>
</dbReference>
<dbReference type="EMBL" id="KN832971">
    <property type="protein sequence ID" value="KIM91362.1"/>
    <property type="molecule type" value="Genomic_DNA"/>
</dbReference>
<keyword evidence="3" id="KW-1185">Reference proteome</keyword>
<reference evidence="2 3" key="1">
    <citation type="submission" date="2014-04" db="EMBL/GenBank/DDBJ databases">
        <authorList>
            <consortium name="DOE Joint Genome Institute"/>
            <person name="Kuo A."/>
            <person name="Tarkka M."/>
            <person name="Buscot F."/>
            <person name="Kohler A."/>
            <person name="Nagy L.G."/>
            <person name="Floudas D."/>
            <person name="Copeland A."/>
            <person name="Barry K.W."/>
            <person name="Cichocki N."/>
            <person name="Veneault-Fourrey C."/>
            <person name="LaButti K."/>
            <person name="Lindquist E.A."/>
            <person name="Lipzen A."/>
            <person name="Lundell T."/>
            <person name="Morin E."/>
            <person name="Murat C."/>
            <person name="Sun H."/>
            <person name="Tunlid A."/>
            <person name="Henrissat B."/>
            <person name="Grigoriev I.V."/>
            <person name="Hibbett D.S."/>
            <person name="Martin F."/>
            <person name="Nordberg H.P."/>
            <person name="Cantor M.N."/>
            <person name="Hua S.X."/>
        </authorList>
    </citation>
    <scope>NUCLEOTIDE SEQUENCE [LARGE SCALE GENOMIC DNA]</scope>
    <source>
        <strain evidence="2 3">F 1598</strain>
    </source>
</reference>
<dbReference type="STRING" id="765440.A0A0C3CNP7"/>
<sequence>MDQNTSSTVEAKDRHVDPAVATPPQKVFKFWNVQLSTRRVAKSGHSPPSLPPLKAREAGLGSTSVDLNGLTKDDAIIALVGFTGTGKSSFVNMLTENDAIVGHDLEPCTAEVSMSRIGNIVLVDTPGFDDTDKTDRKILSMIADWLTHTYKREIKLAGILYFHRITDNQMAGTPLKNLRMFEKLCGKNAFGNIILTTTMWDNIDDATGQEREKELRGLYWKSMIELGSTTVRYRNTRDSAWEILGKIIRGGHDRQAVLLQTPVALNRPIKDDAIIALIGLTGAGKSSFINMLTENGANVHGDLELCTAEVGMVRVDNVVLVDTPGFDNTDTTDKEILSMVADWLTNTYKRDIKLAGILYFHRITDNRVVGAPLKNLRMFEKLCGKHAPGNIILTTTMWDKIDETTGQERERELKGQYWESMIKLGSTTVRYHNTRDSACEILDKVLQSGLNRHDLPLEDADISRRQPDALERFFHYLTSPYRLRYRL</sequence>
<protein>
    <recommendedName>
        <fullName evidence="1">G domain-containing protein</fullName>
    </recommendedName>
</protein>
<dbReference type="GO" id="GO:0005525">
    <property type="term" value="F:GTP binding"/>
    <property type="evidence" value="ECO:0007669"/>
    <property type="project" value="InterPro"/>
</dbReference>
<accession>A0A0C3CNP7</accession>
<proteinExistence type="predicted"/>